<feature type="chain" id="PRO_5018612935" evidence="4">
    <location>
        <begin position="22"/>
        <end position="179"/>
    </location>
</feature>
<dbReference type="GO" id="GO:0016192">
    <property type="term" value="P:vesicle-mediated transport"/>
    <property type="evidence" value="ECO:0007669"/>
    <property type="project" value="InterPro"/>
</dbReference>
<dbReference type="Ensembl" id="ENSACIT00000030465.1">
    <property type="protein sequence ID" value="ENSACIP00000029685.1"/>
    <property type="gene ID" value="ENSACIG00000022914.1"/>
</dbReference>
<dbReference type="Proteomes" id="UP000261340">
    <property type="component" value="Unplaced"/>
</dbReference>
<protein>
    <submittedName>
        <fullName evidence="5">Syntaxin binding protein 3</fullName>
    </submittedName>
</protein>
<dbReference type="GO" id="GO:0015031">
    <property type="term" value="P:protein transport"/>
    <property type="evidence" value="ECO:0007669"/>
    <property type="project" value="UniProtKB-KW"/>
</dbReference>
<sequence>MINNCFLILVMLSCYLPLTGIQDTIIADCRKSEIWKILILDPFTTKLLSTCCKMSDLMAEKITIVEDLYKSREPVPEMKAIYFMTPTSKCVEAFIADFKTKPKYKAAYVYFTDYCPDDLFNNMKLYCAKYIRVCKEINISFMPQEAQVSVHRSCVYLFCFIIAGLTATAITATLTSTLT</sequence>
<keyword evidence="3" id="KW-0812">Transmembrane</keyword>
<keyword evidence="2" id="KW-0653">Protein transport</keyword>
<dbReference type="Pfam" id="PF00995">
    <property type="entry name" value="Sec1"/>
    <property type="match status" value="1"/>
</dbReference>
<dbReference type="AlphaFoldDB" id="A0A3Q0SXX5"/>
<dbReference type="Gene3D" id="3.40.50.2060">
    <property type="match status" value="1"/>
</dbReference>
<keyword evidence="3" id="KW-0472">Membrane</keyword>
<keyword evidence="6" id="KW-1185">Reference proteome</keyword>
<reference evidence="5" key="2">
    <citation type="submission" date="2025-09" db="UniProtKB">
        <authorList>
            <consortium name="Ensembl"/>
        </authorList>
    </citation>
    <scope>IDENTIFICATION</scope>
</reference>
<evidence type="ECO:0000256" key="1">
    <source>
        <dbReference type="ARBA" id="ARBA00009884"/>
    </source>
</evidence>
<comment type="similarity">
    <text evidence="1">Belongs to the STXBP/unc-18/SEC1 family.</text>
</comment>
<keyword evidence="2" id="KW-0813">Transport</keyword>
<reference evidence="5" key="1">
    <citation type="submission" date="2025-08" db="UniProtKB">
        <authorList>
            <consortium name="Ensembl"/>
        </authorList>
    </citation>
    <scope>IDENTIFICATION</scope>
</reference>
<feature type="signal peptide" evidence="4">
    <location>
        <begin position="1"/>
        <end position="21"/>
    </location>
</feature>
<dbReference type="InterPro" id="IPR001619">
    <property type="entry name" value="Sec1-like"/>
</dbReference>
<evidence type="ECO:0000256" key="3">
    <source>
        <dbReference type="SAM" id="Phobius"/>
    </source>
</evidence>
<feature type="transmembrane region" description="Helical" evidence="3">
    <location>
        <begin position="155"/>
        <end position="178"/>
    </location>
</feature>
<dbReference type="GeneTree" id="ENSGT00940000157607"/>
<name>A0A3Q0SXX5_AMPCI</name>
<dbReference type="InterPro" id="IPR036045">
    <property type="entry name" value="Sec1-like_sf"/>
</dbReference>
<evidence type="ECO:0000256" key="4">
    <source>
        <dbReference type="SAM" id="SignalP"/>
    </source>
</evidence>
<evidence type="ECO:0000256" key="2">
    <source>
        <dbReference type="ARBA" id="ARBA00022927"/>
    </source>
</evidence>
<keyword evidence="3" id="KW-1133">Transmembrane helix</keyword>
<organism evidence="5 6">
    <name type="scientific">Amphilophus citrinellus</name>
    <name type="common">Midas cichlid</name>
    <name type="synonym">Cichlasoma citrinellum</name>
    <dbReference type="NCBI Taxonomy" id="61819"/>
    <lineage>
        <taxon>Eukaryota</taxon>
        <taxon>Metazoa</taxon>
        <taxon>Chordata</taxon>
        <taxon>Craniata</taxon>
        <taxon>Vertebrata</taxon>
        <taxon>Euteleostomi</taxon>
        <taxon>Actinopterygii</taxon>
        <taxon>Neopterygii</taxon>
        <taxon>Teleostei</taxon>
        <taxon>Neoteleostei</taxon>
        <taxon>Acanthomorphata</taxon>
        <taxon>Ovalentaria</taxon>
        <taxon>Cichlomorphae</taxon>
        <taxon>Cichliformes</taxon>
        <taxon>Cichlidae</taxon>
        <taxon>New World cichlids</taxon>
        <taxon>Cichlasomatinae</taxon>
        <taxon>Heroini</taxon>
        <taxon>Amphilophus</taxon>
    </lineage>
</organism>
<keyword evidence="4" id="KW-0732">Signal</keyword>
<dbReference type="PANTHER" id="PTHR11679">
    <property type="entry name" value="VESICLE PROTEIN SORTING-ASSOCIATED"/>
    <property type="match status" value="1"/>
</dbReference>
<dbReference type="InterPro" id="IPR043154">
    <property type="entry name" value="Sec-1-like_dom1"/>
</dbReference>
<dbReference type="SUPFAM" id="SSF56815">
    <property type="entry name" value="Sec1/munc18-like (SM) proteins"/>
    <property type="match status" value="1"/>
</dbReference>
<evidence type="ECO:0000313" key="5">
    <source>
        <dbReference type="Ensembl" id="ENSACIP00000029685.1"/>
    </source>
</evidence>
<evidence type="ECO:0000313" key="6">
    <source>
        <dbReference type="Proteomes" id="UP000261340"/>
    </source>
</evidence>
<proteinExistence type="inferred from homology"/>
<accession>A0A3Q0SXX5</accession>